<sequence length="83" mass="9743">MNETLIRPTHPPIVEEQTERPARRVGLVDRIALHVGIALIKWGRRPLPLESRERRANRVEQQLARLARERQAERSLRLLTPVR</sequence>
<evidence type="ECO:0000313" key="2">
    <source>
        <dbReference type="EMBL" id="MDO7880816.1"/>
    </source>
</evidence>
<dbReference type="RefSeq" id="WP_305001245.1">
    <property type="nucleotide sequence ID" value="NZ_JAUQUB010000001.1"/>
</dbReference>
<keyword evidence="1" id="KW-0175">Coiled coil</keyword>
<organism evidence="2 3">
    <name type="scientific">Antiquaquibacter soli</name>
    <dbReference type="NCBI Taxonomy" id="3064523"/>
    <lineage>
        <taxon>Bacteria</taxon>
        <taxon>Bacillati</taxon>
        <taxon>Actinomycetota</taxon>
        <taxon>Actinomycetes</taxon>
        <taxon>Micrococcales</taxon>
        <taxon>Microbacteriaceae</taxon>
        <taxon>Antiquaquibacter</taxon>
    </lineage>
</organism>
<feature type="coiled-coil region" evidence="1">
    <location>
        <begin position="49"/>
        <end position="76"/>
    </location>
</feature>
<keyword evidence="3" id="KW-1185">Reference proteome</keyword>
<dbReference type="EMBL" id="JAUQUB010000001">
    <property type="protein sequence ID" value="MDO7880816.1"/>
    <property type="molecule type" value="Genomic_DNA"/>
</dbReference>
<reference evidence="2 3" key="1">
    <citation type="submission" date="2023-07" db="EMBL/GenBank/DDBJ databases">
        <title>Protaetiibacter sp. nov WY-16 isolated from soil.</title>
        <authorList>
            <person name="Liu B."/>
            <person name="Wan Y."/>
        </authorList>
    </citation>
    <scope>NUCLEOTIDE SEQUENCE [LARGE SCALE GENOMIC DNA]</scope>
    <source>
        <strain evidence="2 3">WY-16</strain>
    </source>
</reference>
<accession>A0ABT9BIG1</accession>
<proteinExistence type="predicted"/>
<dbReference type="Proteomes" id="UP001241072">
    <property type="component" value="Unassembled WGS sequence"/>
</dbReference>
<comment type="caution">
    <text evidence="2">The sequence shown here is derived from an EMBL/GenBank/DDBJ whole genome shotgun (WGS) entry which is preliminary data.</text>
</comment>
<evidence type="ECO:0000256" key="1">
    <source>
        <dbReference type="SAM" id="Coils"/>
    </source>
</evidence>
<name>A0ABT9BIG1_9MICO</name>
<gene>
    <name evidence="2" type="ORF">Q5716_01090</name>
</gene>
<protein>
    <submittedName>
        <fullName evidence="2">Uncharacterized protein</fullName>
    </submittedName>
</protein>
<evidence type="ECO:0000313" key="3">
    <source>
        <dbReference type="Proteomes" id="UP001241072"/>
    </source>
</evidence>